<dbReference type="Gene3D" id="3.40.50.2060">
    <property type="match status" value="1"/>
</dbReference>
<evidence type="ECO:0000313" key="4">
    <source>
        <dbReference type="Proteomes" id="UP000016927"/>
    </source>
</evidence>
<gene>
    <name evidence="3" type="primary">STXB3</name>
    <name evidence="3" type="ORF">NBO_4g0064</name>
</gene>
<protein>
    <submittedName>
        <fullName evidence="3">Syntaxin-binding protein 3</fullName>
    </submittedName>
</protein>
<dbReference type="Gene3D" id="1.25.40.60">
    <property type="match status" value="1"/>
</dbReference>
<dbReference type="InterPro" id="IPR036045">
    <property type="entry name" value="Sec1-like_sf"/>
</dbReference>
<keyword evidence="4" id="KW-1185">Reference proteome</keyword>
<feature type="compositionally biased region" description="Gly residues" evidence="2">
    <location>
        <begin position="220"/>
        <end position="229"/>
    </location>
</feature>
<organism evidence="3 4">
    <name type="scientific">Nosema bombycis (strain CQ1 / CVCC 102059)</name>
    <name type="common">Microsporidian parasite</name>
    <name type="synonym">Pebrine of silkworm</name>
    <dbReference type="NCBI Taxonomy" id="578461"/>
    <lineage>
        <taxon>Eukaryota</taxon>
        <taxon>Fungi</taxon>
        <taxon>Fungi incertae sedis</taxon>
        <taxon>Microsporidia</taxon>
        <taxon>Nosematidae</taxon>
        <taxon>Nosema</taxon>
    </lineage>
</organism>
<evidence type="ECO:0000256" key="2">
    <source>
        <dbReference type="SAM" id="MobiDB-lite"/>
    </source>
</evidence>
<dbReference type="PANTHER" id="PTHR11679">
    <property type="entry name" value="VESICLE PROTEIN SORTING-ASSOCIATED"/>
    <property type="match status" value="1"/>
</dbReference>
<dbReference type="OMA" id="LNSACKM"/>
<dbReference type="EMBL" id="KB908912">
    <property type="protein sequence ID" value="EOB15436.1"/>
    <property type="molecule type" value="Genomic_DNA"/>
</dbReference>
<dbReference type="Proteomes" id="UP000016927">
    <property type="component" value="Unassembled WGS sequence"/>
</dbReference>
<dbReference type="InterPro" id="IPR001619">
    <property type="entry name" value="Sec1-like"/>
</dbReference>
<dbReference type="HOGENOM" id="CLU_009210_1_1_1"/>
<accession>R0KX32</accession>
<dbReference type="InterPro" id="IPR043127">
    <property type="entry name" value="Sec-1-like_dom3a"/>
</dbReference>
<dbReference type="GO" id="GO:0016192">
    <property type="term" value="P:vesicle-mediated transport"/>
    <property type="evidence" value="ECO:0007669"/>
    <property type="project" value="InterPro"/>
</dbReference>
<evidence type="ECO:0000256" key="1">
    <source>
        <dbReference type="ARBA" id="ARBA00009884"/>
    </source>
</evidence>
<dbReference type="PIRSF" id="PIRSF005715">
    <property type="entry name" value="VPS45_Sec1"/>
    <property type="match status" value="1"/>
</dbReference>
<feature type="region of interest" description="Disordered" evidence="2">
    <location>
        <begin position="205"/>
        <end position="251"/>
    </location>
</feature>
<dbReference type="VEuPathDB" id="MicrosporidiaDB:NBO_4g0064"/>
<feature type="compositionally biased region" description="Pro residues" evidence="2">
    <location>
        <begin position="237"/>
        <end position="251"/>
    </location>
</feature>
<dbReference type="STRING" id="578461.R0KX32"/>
<proteinExistence type="inferred from homology"/>
<dbReference type="OrthoDB" id="2228at2759"/>
<evidence type="ECO:0000313" key="3">
    <source>
        <dbReference type="EMBL" id="EOB15436.1"/>
    </source>
</evidence>
<dbReference type="Pfam" id="PF00995">
    <property type="entry name" value="Sec1"/>
    <property type="match status" value="1"/>
</dbReference>
<dbReference type="InterPro" id="IPR027482">
    <property type="entry name" value="Sec1-like_dom2"/>
</dbReference>
<dbReference type="InterPro" id="IPR043154">
    <property type="entry name" value="Sec-1-like_dom1"/>
</dbReference>
<dbReference type="Gene3D" id="3.40.50.1910">
    <property type="match status" value="2"/>
</dbReference>
<reference evidence="3 4" key="1">
    <citation type="journal article" date="2013" name="BMC Genomics">
        <title>Comparative genomics of parasitic silkworm microsporidia reveal an association between genome expansion and host adaptation.</title>
        <authorList>
            <person name="Pan G."/>
            <person name="Xu J."/>
            <person name="Li T."/>
            <person name="Xia Q."/>
            <person name="Liu S.L."/>
            <person name="Zhang G."/>
            <person name="Li S."/>
            <person name="Li C."/>
            <person name="Liu H."/>
            <person name="Yang L."/>
            <person name="Liu T."/>
            <person name="Zhang X."/>
            <person name="Wu Z."/>
            <person name="Fan W."/>
            <person name="Dang X."/>
            <person name="Xiang H."/>
            <person name="Tao M."/>
            <person name="Li Y."/>
            <person name="Hu J."/>
            <person name="Li Z."/>
            <person name="Lin L."/>
            <person name="Luo J."/>
            <person name="Geng L."/>
            <person name="Wang L."/>
            <person name="Long M."/>
            <person name="Wan Y."/>
            <person name="He N."/>
            <person name="Zhang Z."/>
            <person name="Lu C."/>
            <person name="Keeling P.J."/>
            <person name="Wang J."/>
            <person name="Xiang Z."/>
            <person name="Zhou Z."/>
        </authorList>
    </citation>
    <scope>NUCLEOTIDE SEQUENCE [LARGE SCALE GENOMIC DNA]</scope>
    <source>
        <strain evidence="4">CQ1 / CVCC 102059</strain>
    </source>
</reference>
<dbReference type="SUPFAM" id="SSF56815">
    <property type="entry name" value="Sec1/munc18-like (SM) proteins"/>
    <property type="match status" value="1"/>
</dbReference>
<dbReference type="Gene3D" id="3.90.830.10">
    <property type="entry name" value="Syntaxin Binding Protein 1, Chain A, domain 2"/>
    <property type="match status" value="1"/>
</dbReference>
<name>R0KX32_NOSB1</name>
<sequence>MDLKKSQKNKIINDVFKGDSNSEWSILIYDQSTAKIMTNLFTQSELITHNIVLSQRIEEKREKADFPVVYFVLCTKENLKIINQEYDQNQYNSFRVCSLNTNIDLNPNIPFKIIFMNYVALEDKVFLSSIPDIYSVANTLNLNFYVEFTLKSLEFECKKLDESFGEERNGKILIFDRSLDLFTPLGHFFTFQAFLNDIYENKVGDQGGGGEGRGDDQGRGEGGNSGNGQGNDNPPNTNNPPPSNSYPPLNNPPILFPTSYMDSRLWKEIRYAHLGELNDIFKTYAHDVSVNMKKLESDIDTKELMKMVLSAPETLKMNEMLKKFFELAGECYEAFENISSFIEKEQIILTGFDKLKNKSKLGFNDLLEIFGKQNVEHSDKLRLYHLFRFSGYEFKSEEKRKLKEFGFKDEELITIKNDFIYFKPLKYNYKYDYDVSRYEPTVSVILREYLVKNKKLIEIFKLKRESSQLKSLRKSYLLSVKPEINKKKIYIVYIRGGVTYPEIASIQKLTELLGTEILIGSDKIIRPGSS</sequence>
<dbReference type="AlphaFoldDB" id="R0KX32"/>
<comment type="similarity">
    <text evidence="1">Belongs to the STXBP/unc-18/SEC1 family.</text>
</comment>